<evidence type="ECO:0000313" key="2">
    <source>
        <dbReference type="Proteomes" id="UP000699042"/>
    </source>
</evidence>
<gene>
    <name evidence="1" type="ORF">JMJ77_002333</name>
</gene>
<dbReference type="EMBL" id="JAESDN010000004">
    <property type="protein sequence ID" value="KAG7051716.1"/>
    <property type="molecule type" value="Genomic_DNA"/>
</dbReference>
<comment type="caution">
    <text evidence="1">The sequence shown here is derived from an EMBL/GenBank/DDBJ whole genome shotgun (WGS) entry which is preliminary data.</text>
</comment>
<name>A0A9P7RAH7_9PEZI</name>
<dbReference type="AlphaFoldDB" id="A0A9P7RAH7"/>
<proteinExistence type="predicted"/>
<evidence type="ECO:0000313" key="1">
    <source>
        <dbReference type="EMBL" id="KAG7051716.1"/>
    </source>
</evidence>
<accession>A0A9P7RAH7</accession>
<organism evidence="1 2">
    <name type="scientific">Colletotrichum scovillei</name>
    <dbReference type="NCBI Taxonomy" id="1209932"/>
    <lineage>
        <taxon>Eukaryota</taxon>
        <taxon>Fungi</taxon>
        <taxon>Dikarya</taxon>
        <taxon>Ascomycota</taxon>
        <taxon>Pezizomycotina</taxon>
        <taxon>Sordariomycetes</taxon>
        <taxon>Hypocreomycetidae</taxon>
        <taxon>Glomerellales</taxon>
        <taxon>Glomerellaceae</taxon>
        <taxon>Colletotrichum</taxon>
        <taxon>Colletotrichum acutatum species complex</taxon>
    </lineage>
</organism>
<reference evidence="1" key="1">
    <citation type="submission" date="2021-05" db="EMBL/GenBank/DDBJ databases">
        <title>Comparative genomics of three Colletotrichum scovillei strains and genetic complementation revealed genes involved fungal growth and virulence on chili pepper.</title>
        <authorList>
            <person name="Hsieh D.-K."/>
            <person name="Chuang S.-C."/>
            <person name="Chen C.-Y."/>
            <person name="Chao Y.-T."/>
            <person name="Lu M.-Y.J."/>
            <person name="Lee M.-H."/>
            <person name="Shih M.-C."/>
        </authorList>
    </citation>
    <scope>NUCLEOTIDE SEQUENCE</scope>
    <source>
        <strain evidence="1">Coll-153</strain>
    </source>
</reference>
<keyword evidence="2" id="KW-1185">Reference proteome</keyword>
<dbReference type="Proteomes" id="UP000699042">
    <property type="component" value="Unassembled WGS sequence"/>
</dbReference>
<protein>
    <submittedName>
        <fullName evidence="1">Uncharacterized protein</fullName>
    </submittedName>
</protein>
<sequence>MRHLSRVAGTGLVEAGRAGVVWFQHLGSPTSHKKARNLSINLVYDKEQQQQNLICQRIG</sequence>